<feature type="transmembrane region" description="Helical" evidence="6">
    <location>
        <begin position="369"/>
        <end position="388"/>
    </location>
</feature>
<feature type="transmembrane region" description="Helical" evidence="6">
    <location>
        <begin position="150"/>
        <end position="171"/>
    </location>
</feature>
<feature type="transmembrane region" description="Helical" evidence="6">
    <location>
        <begin position="332"/>
        <end position="349"/>
    </location>
</feature>
<dbReference type="Pfam" id="PF13440">
    <property type="entry name" value="Polysacc_synt_3"/>
    <property type="match status" value="1"/>
</dbReference>
<name>A0ABU2FGH6_9EURY</name>
<keyword evidence="4 6" id="KW-1133">Transmembrane helix</keyword>
<dbReference type="PANTHER" id="PTHR30250">
    <property type="entry name" value="PST FAMILY PREDICTED COLANIC ACID TRANSPORTER"/>
    <property type="match status" value="1"/>
</dbReference>
<gene>
    <name evidence="7" type="ORF">NDI56_18285</name>
</gene>
<dbReference type="InterPro" id="IPR050833">
    <property type="entry name" value="Poly_Biosynth_Transport"/>
</dbReference>
<keyword evidence="5 6" id="KW-0472">Membrane</keyword>
<reference evidence="7 8" key="1">
    <citation type="submission" date="2022-06" db="EMBL/GenBank/DDBJ databases">
        <title>Haloarcula sp. a new haloarchaeum isolate from saline soil.</title>
        <authorList>
            <person name="Strakova D."/>
            <person name="Galisteo C."/>
            <person name="Sanchez-Porro C."/>
            <person name="Ventosa A."/>
        </authorList>
    </citation>
    <scope>NUCLEOTIDE SEQUENCE [LARGE SCALE GENOMIC DNA]</scope>
    <source>
        <strain evidence="7 8">S1CR25-12</strain>
    </source>
</reference>
<feature type="transmembrane region" description="Helical" evidence="6">
    <location>
        <begin position="242"/>
        <end position="259"/>
    </location>
</feature>
<feature type="transmembrane region" description="Helical" evidence="6">
    <location>
        <begin position="43"/>
        <end position="63"/>
    </location>
</feature>
<evidence type="ECO:0000313" key="8">
    <source>
        <dbReference type="Proteomes" id="UP001259659"/>
    </source>
</evidence>
<dbReference type="EMBL" id="JAMQON010000006">
    <property type="protein sequence ID" value="MDS0261353.1"/>
    <property type="molecule type" value="Genomic_DNA"/>
</dbReference>
<feature type="transmembrane region" description="Helical" evidence="6">
    <location>
        <begin position="394"/>
        <end position="414"/>
    </location>
</feature>
<evidence type="ECO:0000256" key="6">
    <source>
        <dbReference type="SAM" id="Phobius"/>
    </source>
</evidence>
<sequence>MVALGGLSRDVVSETGARLTYYLTSGLVIIFLSRQLAPAEYGTLFLALSVLTVSRLFSSVGLAKAAAKNVSTSLESGDGQVRHVVLSSLTYNLGTIAAVATAVALGAGAIAATLGAPAIEPLLVLGTTYVVFATLYNYTRVVLQGFREILHSALVYASEGVAKLLAVALLVTLGYGVYGALVGYVVGFTVAAFLGLWLLARHLPGPAATAQLEDGLKRRVLRYSVPLTVTRGAWVLDREVDVILVGYLLTPAVVGYYAVSKQIVTFCSGLAGSVGFSLGPQFDEETVARSRDHARRTYETVLVSVLLVYVPAVAGLAILAEPVVLSVFGTQYRGVVPILQVFCAGIVLMSVTELTEDILDYLGRANARAAFKGVTSVGNVALSALLIWRVGAVGAAVATVAMQAIYAALCLYVVHTEIGLRPRRLLYRGGQVGCITAVMSAVVLSLLRYVDGPVTIGAVAVCGAGVWALLAKTGGLLDGDALPSGGLSGQRGD</sequence>
<feature type="transmembrane region" description="Helical" evidence="6">
    <location>
        <begin position="118"/>
        <end position="138"/>
    </location>
</feature>
<keyword evidence="8" id="KW-1185">Reference proteome</keyword>
<dbReference type="RefSeq" id="WP_310921179.1">
    <property type="nucleotide sequence ID" value="NZ_JAMQON010000006.1"/>
</dbReference>
<keyword evidence="3 6" id="KW-0812">Transmembrane</keyword>
<feature type="transmembrane region" description="Helical" evidence="6">
    <location>
        <begin position="301"/>
        <end position="320"/>
    </location>
</feature>
<protein>
    <submittedName>
        <fullName evidence="7">Oligosaccharide flippase family protein</fullName>
    </submittedName>
</protein>
<feature type="transmembrane region" description="Helical" evidence="6">
    <location>
        <begin position="19"/>
        <end position="37"/>
    </location>
</feature>
<feature type="transmembrane region" description="Helical" evidence="6">
    <location>
        <begin position="426"/>
        <end position="447"/>
    </location>
</feature>
<comment type="subcellular location">
    <subcellularLocation>
        <location evidence="1">Cell membrane</location>
        <topology evidence="1">Multi-pass membrane protein</topology>
    </subcellularLocation>
</comment>
<feature type="transmembrane region" description="Helical" evidence="6">
    <location>
        <begin position="453"/>
        <end position="470"/>
    </location>
</feature>
<feature type="transmembrane region" description="Helical" evidence="6">
    <location>
        <begin position="84"/>
        <end position="112"/>
    </location>
</feature>
<evidence type="ECO:0000256" key="4">
    <source>
        <dbReference type="ARBA" id="ARBA00022989"/>
    </source>
</evidence>
<evidence type="ECO:0000313" key="7">
    <source>
        <dbReference type="EMBL" id="MDS0261353.1"/>
    </source>
</evidence>
<feature type="transmembrane region" description="Helical" evidence="6">
    <location>
        <begin position="177"/>
        <end position="199"/>
    </location>
</feature>
<accession>A0ABU2FGH6</accession>
<proteinExistence type="predicted"/>
<organism evidence="7 8">
    <name type="scientific">Haloarcula saliterrae</name>
    <dbReference type="NCBI Taxonomy" id="2950534"/>
    <lineage>
        <taxon>Archaea</taxon>
        <taxon>Methanobacteriati</taxon>
        <taxon>Methanobacteriota</taxon>
        <taxon>Stenosarchaea group</taxon>
        <taxon>Halobacteria</taxon>
        <taxon>Halobacteriales</taxon>
        <taxon>Haloarculaceae</taxon>
        <taxon>Haloarcula</taxon>
    </lineage>
</organism>
<evidence type="ECO:0000256" key="2">
    <source>
        <dbReference type="ARBA" id="ARBA00022475"/>
    </source>
</evidence>
<dbReference type="PANTHER" id="PTHR30250:SF31">
    <property type="entry name" value="INNER MEMBRANE PROTEIN YGHQ"/>
    <property type="match status" value="1"/>
</dbReference>
<evidence type="ECO:0000256" key="5">
    <source>
        <dbReference type="ARBA" id="ARBA00023136"/>
    </source>
</evidence>
<dbReference type="Proteomes" id="UP001259659">
    <property type="component" value="Unassembled WGS sequence"/>
</dbReference>
<evidence type="ECO:0000256" key="3">
    <source>
        <dbReference type="ARBA" id="ARBA00022692"/>
    </source>
</evidence>
<evidence type="ECO:0000256" key="1">
    <source>
        <dbReference type="ARBA" id="ARBA00004651"/>
    </source>
</evidence>
<comment type="caution">
    <text evidence="7">The sequence shown here is derived from an EMBL/GenBank/DDBJ whole genome shotgun (WGS) entry which is preliminary data.</text>
</comment>
<keyword evidence="2" id="KW-1003">Cell membrane</keyword>